<evidence type="ECO:0000313" key="2">
    <source>
        <dbReference type="EMBL" id="PIO45764.1"/>
    </source>
</evidence>
<dbReference type="Proteomes" id="UP000232163">
    <property type="component" value="Unassembled WGS sequence"/>
</dbReference>
<evidence type="ECO:0000259" key="1">
    <source>
        <dbReference type="Pfam" id="PF13468"/>
    </source>
</evidence>
<organism evidence="2 3">
    <name type="scientific">Phyllobacterium zundukense</name>
    <dbReference type="NCBI Taxonomy" id="1867719"/>
    <lineage>
        <taxon>Bacteria</taxon>
        <taxon>Pseudomonadati</taxon>
        <taxon>Pseudomonadota</taxon>
        <taxon>Alphaproteobacteria</taxon>
        <taxon>Hyphomicrobiales</taxon>
        <taxon>Phyllobacteriaceae</taxon>
        <taxon>Phyllobacterium</taxon>
    </lineage>
</organism>
<gene>
    <name evidence="2" type="ORF">B5P45_06145</name>
</gene>
<sequence length="297" mass="32391">MSNAPRTPRPVDHLVLPTADLDVARARLEQLGFVVAPLGKHPFGTENVCVFFGDDSFLELLAVGQRETCEAEARNGNVFVARDQAYRFRNGNEGFSALVMGTQDAGADHDAFVQAGISAGSKLSFSRPFRTPDGREDVAGFRLAFAADLRAPDAFFFTCERVNTPKVDRTALQIHENTAVALREVVLSEVNPTDFQYPLQEVINQRDVNAHSFGMDLRSANANVTVLTPQGLRSFFGVEASETERGLRLQAFVLAVRDLVAVESLLSKNNIPFDKRGSRLIVHKAPGQGAAIAFEAS</sequence>
<dbReference type="Pfam" id="PF13468">
    <property type="entry name" value="Glyoxalase_3"/>
    <property type="match status" value="1"/>
</dbReference>
<evidence type="ECO:0000313" key="3">
    <source>
        <dbReference type="Proteomes" id="UP000232163"/>
    </source>
</evidence>
<dbReference type="OrthoDB" id="9812467at2"/>
<keyword evidence="2" id="KW-0456">Lyase</keyword>
<accession>A0A2N9W1Z6</accession>
<dbReference type="GO" id="GO:0016829">
    <property type="term" value="F:lyase activity"/>
    <property type="evidence" value="ECO:0007669"/>
    <property type="project" value="UniProtKB-KW"/>
</dbReference>
<feature type="domain" description="Glyoxalase-like" evidence="1">
    <location>
        <begin position="11"/>
        <end position="201"/>
    </location>
</feature>
<dbReference type="AlphaFoldDB" id="A0A2N9W1Z6"/>
<dbReference type="RefSeq" id="WP_100001127.1">
    <property type="nucleotide sequence ID" value="NZ_CP017940.1"/>
</dbReference>
<protein>
    <submittedName>
        <fullName evidence="2">Lactoylglutathione lyase</fullName>
    </submittedName>
</protein>
<dbReference type="EMBL" id="MZMT01000017">
    <property type="protein sequence ID" value="PIO45764.1"/>
    <property type="molecule type" value="Genomic_DNA"/>
</dbReference>
<dbReference type="Gene3D" id="3.10.180.10">
    <property type="entry name" value="2,3-Dihydroxybiphenyl 1,2-Dioxygenase, domain 1"/>
    <property type="match status" value="1"/>
</dbReference>
<dbReference type="InterPro" id="IPR029068">
    <property type="entry name" value="Glyas_Bleomycin-R_OHBP_Dase"/>
</dbReference>
<dbReference type="KEGG" id="pht:BLM14_08380"/>
<keyword evidence="3" id="KW-1185">Reference proteome</keyword>
<comment type="caution">
    <text evidence="2">The sequence shown here is derived from an EMBL/GenBank/DDBJ whole genome shotgun (WGS) entry which is preliminary data.</text>
</comment>
<name>A0A2N9W1Z6_9HYPH</name>
<dbReference type="InterPro" id="IPR025870">
    <property type="entry name" value="Glyoxalase-like_dom"/>
</dbReference>
<reference evidence="2 3" key="1">
    <citation type="journal article" date="2017" name="Int J Environ Stud">
        <title>Does the Miocene-Pliocene relict legume Oxytropis triphylla form nitrogen-fixing nodules with a combination of bacterial strains?</title>
        <authorList>
            <person name="Safronova V."/>
            <person name="Belimov A."/>
            <person name="Sazanova A."/>
            <person name="Kuznetsova I."/>
            <person name="Popova J."/>
            <person name="Andronov E."/>
            <person name="Verkhozina A."/>
            <person name="Tikhonovich I."/>
        </authorList>
    </citation>
    <scope>NUCLEOTIDE SEQUENCE [LARGE SCALE GENOMIC DNA]</scope>
    <source>
        <strain evidence="2 3">Tri-38</strain>
    </source>
</reference>
<dbReference type="SUPFAM" id="SSF54593">
    <property type="entry name" value="Glyoxalase/Bleomycin resistance protein/Dihydroxybiphenyl dioxygenase"/>
    <property type="match status" value="1"/>
</dbReference>
<proteinExistence type="predicted"/>